<evidence type="ECO:0000313" key="6">
    <source>
        <dbReference type="Proteomes" id="UP000176504"/>
    </source>
</evidence>
<gene>
    <name evidence="3" type="primary">frr</name>
    <name evidence="5" type="ORF">A3A78_00910</name>
</gene>
<comment type="similarity">
    <text evidence="1 3">Belongs to the RRF family.</text>
</comment>
<organism evidence="5 6">
    <name type="scientific">candidate division WWE3 bacterium RIFCSPLOWO2_01_FULL_41_18</name>
    <dbReference type="NCBI Taxonomy" id="1802625"/>
    <lineage>
        <taxon>Bacteria</taxon>
        <taxon>Katanobacteria</taxon>
    </lineage>
</organism>
<dbReference type="PANTHER" id="PTHR20982">
    <property type="entry name" value="RIBOSOME RECYCLING FACTOR"/>
    <property type="match status" value="1"/>
</dbReference>
<dbReference type="InterPro" id="IPR023584">
    <property type="entry name" value="Ribosome_recyc_fac_dom"/>
</dbReference>
<dbReference type="Pfam" id="PF01765">
    <property type="entry name" value="RRF"/>
    <property type="match status" value="1"/>
</dbReference>
<dbReference type="InterPro" id="IPR002661">
    <property type="entry name" value="Ribosome_recyc_fac"/>
</dbReference>
<comment type="function">
    <text evidence="3">Responsible for the release of ribosomes from messenger RNA at the termination of protein biosynthesis. May increase the efficiency of translation by recycling ribosomes from one round of translation to another.</text>
</comment>
<evidence type="ECO:0000259" key="4">
    <source>
        <dbReference type="Pfam" id="PF01765"/>
    </source>
</evidence>
<feature type="domain" description="Ribosome recycling factor" evidence="4">
    <location>
        <begin position="18"/>
        <end position="180"/>
    </location>
</feature>
<dbReference type="InterPro" id="IPR036191">
    <property type="entry name" value="RRF_sf"/>
</dbReference>
<evidence type="ECO:0000256" key="2">
    <source>
        <dbReference type="ARBA" id="ARBA00022917"/>
    </source>
</evidence>
<dbReference type="GO" id="GO:0005737">
    <property type="term" value="C:cytoplasm"/>
    <property type="evidence" value="ECO:0007669"/>
    <property type="project" value="UniProtKB-SubCell"/>
</dbReference>
<dbReference type="AlphaFoldDB" id="A0A1F4VE34"/>
<reference evidence="5 6" key="1">
    <citation type="journal article" date="2016" name="Nat. Commun.">
        <title>Thousands of microbial genomes shed light on interconnected biogeochemical processes in an aquifer system.</title>
        <authorList>
            <person name="Anantharaman K."/>
            <person name="Brown C.T."/>
            <person name="Hug L.A."/>
            <person name="Sharon I."/>
            <person name="Castelle C.J."/>
            <person name="Probst A.J."/>
            <person name="Thomas B.C."/>
            <person name="Singh A."/>
            <person name="Wilkins M.J."/>
            <person name="Karaoz U."/>
            <person name="Brodie E.L."/>
            <person name="Williams K.H."/>
            <person name="Hubbard S.S."/>
            <person name="Banfield J.F."/>
        </authorList>
    </citation>
    <scope>NUCLEOTIDE SEQUENCE [LARGE SCALE GENOMIC DNA]</scope>
</reference>
<dbReference type="CDD" id="cd00520">
    <property type="entry name" value="RRF"/>
    <property type="match status" value="1"/>
</dbReference>
<evidence type="ECO:0000256" key="1">
    <source>
        <dbReference type="ARBA" id="ARBA00005912"/>
    </source>
</evidence>
<name>A0A1F4VE34_UNCKA</name>
<evidence type="ECO:0000313" key="5">
    <source>
        <dbReference type="EMBL" id="OGC55501.1"/>
    </source>
</evidence>
<dbReference type="Gene3D" id="3.30.1360.40">
    <property type="match status" value="1"/>
</dbReference>
<sequence length="182" mass="20367">MNDSELKSKLNSIIEHFRSEITGIRTGRAEASLVEGILVEAYGAKMKIMELGTISVPDPSMILISPWDKTLIKEICQAIVASGLSLNPVPDSQTVKVPIPALTEDRRKEFAKLVTEKSEVAKNSVRNVRQDAMKDIDNQFADKEITEDDKFSSKEEIEKTVKGFTEQIDDIAERKKNELMTV</sequence>
<dbReference type="GO" id="GO:0043023">
    <property type="term" value="F:ribosomal large subunit binding"/>
    <property type="evidence" value="ECO:0007669"/>
    <property type="project" value="TreeGrafter"/>
</dbReference>
<dbReference type="FunFam" id="3.30.1360.40:FF:000001">
    <property type="entry name" value="Ribosome-recycling factor"/>
    <property type="match status" value="1"/>
</dbReference>
<accession>A0A1F4VE34</accession>
<keyword evidence="3" id="KW-0963">Cytoplasm</keyword>
<dbReference type="GO" id="GO:0006415">
    <property type="term" value="P:translational termination"/>
    <property type="evidence" value="ECO:0007669"/>
    <property type="project" value="UniProtKB-UniRule"/>
</dbReference>
<protein>
    <recommendedName>
        <fullName evidence="3">Ribosome-recycling factor</fullName>
        <shortName evidence="3">RRF</shortName>
    </recommendedName>
    <alternativeName>
        <fullName evidence="3">Ribosome-releasing factor</fullName>
    </alternativeName>
</protein>
<dbReference type="PANTHER" id="PTHR20982:SF3">
    <property type="entry name" value="MITOCHONDRIAL RIBOSOME RECYCLING FACTOR PSEUDO 1"/>
    <property type="match status" value="1"/>
</dbReference>
<dbReference type="NCBIfam" id="TIGR00496">
    <property type="entry name" value="frr"/>
    <property type="match status" value="1"/>
</dbReference>
<dbReference type="EMBL" id="MEVI01000002">
    <property type="protein sequence ID" value="OGC55501.1"/>
    <property type="molecule type" value="Genomic_DNA"/>
</dbReference>
<keyword evidence="2 3" id="KW-0648">Protein biosynthesis</keyword>
<dbReference type="Gene3D" id="1.10.132.20">
    <property type="entry name" value="Ribosome-recycling factor"/>
    <property type="match status" value="1"/>
</dbReference>
<dbReference type="SUPFAM" id="SSF55194">
    <property type="entry name" value="Ribosome recycling factor, RRF"/>
    <property type="match status" value="1"/>
</dbReference>
<dbReference type="Proteomes" id="UP000176504">
    <property type="component" value="Unassembled WGS sequence"/>
</dbReference>
<comment type="caution">
    <text evidence="5">The sequence shown here is derived from an EMBL/GenBank/DDBJ whole genome shotgun (WGS) entry which is preliminary data.</text>
</comment>
<proteinExistence type="inferred from homology"/>
<evidence type="ECO:0000256" key="3">
    <source>
        <dbReference type="HAMAP-Rule" id="MF_00040"/>
    </source>
</evidence>
<comment type="subcellular location">
    <subcellularLocation>
        <location evidence="3">Cytoplasm</location>
    </subcellularLocation>
</comment>
<dbReference type="HAMAP" id="MF_00040">
    <property type="entry name" value="RRF"/>
    <property type="match status" value="1"/>
</dbReference>